<feature type="non-terminal residue" evidence="1">
    <location>
        <position position="1"/>
    </location>
</feature>
<evidence type="ECO:0000313" key="1">
    <source>
        <dbReference type="EMBL" id="KAF2210424.1"/>
    </source>
</evidence>
<gene>
    <name evidence="1" type="ORF">CERZMDRAFT_91170</name>
</gene>
<accession>A0A6A6FAI4</accession>
<dbReference type="AlphaFoldDB" id="A0A6A6FAI4"/>
<reference evidence="1" key="1">
    <citation type="journal article" date="2020" name="Stud. Mycol.">
        <title>101 Dothideomycetes genomes: a test case for predicting lifestyles and emergence of pathogens.</title>
        <authorList>
            <person name="Haridas S."/>
            <person name="Albert R."/>
            <person name="Binder M."/>
            <person name="Bloem J."/>
            <person name="Labutti K."/>
            <person name="Salamov A."/>
            <person name="Andreopoulos B."/>
            <person name="Baker S."/>
            <person name="Barry K."/>
            <person name="Bills G."/>
            <person name="Bluhm B."/>
            <person name="Cannon C."/>
            <person name="Castanera R."/>
            <person name="Culley D."/>
            <person name="Daum C."/>
            <person name="Ezra D."/>
            <person name="Gonzalez J."/>
            <person name="Henrissat B."/>
            <person name="Kuo A."/>
            <person name="Liang C."/>
            <person name="Lipzen A."/>
            <person name="Lutzoni F."/>
            <person name="Magnuson J."/>
            <person name="Mondo S."/>
            <person name="Nolan M."/>
            <person name="Ohm R."/>
            <person name="Pangilinan J."/>
            <person name="Park H.-J."/>
            <person name="Ramirez L."/>
            <person name="Alfaro M."/>
            <person name="Sun H."/>
            <person name="Tritt A."/>
            <person name="Yoshinaga Y."/>
            <person name="Zwiers L.-H."/>
            <person name="Turgeon B."/>
            <person name="Goodwin S."/>
            <person name="Spatafora J."/>
            <person name="Crous P."/>
            <person name="Grigoriev I."/>
        </authorList>
    </citation>
    <scope>NUCLEOTIDE SEQUENCE</scope>
    <source>
        <strain evidence="1">SCOH1-5</strain>
    </source>
</reference>
<dbReference type="Proteomes" id="UP000799539">
    <property type="component" value="Unassembled WGS sequence"/>
</dbReference>
<organism evidence="1 2">
    <name type="scientific">Cercospora zeae-maydis SCOH1-5</name>
    <dbReference type="NCBI Taxonomy" id="717836"/>
    <lineage>
        <taxon>Eukaryota</taxon>
        <taxon>Fungi</taxon>
        <taxon>Dikarya</taxon>
        <taxon>Ascomycota</taxon>
        <taxon>Pezizomycotina</taxon>
        <taxon>Dothideomycetes</taxon>
        <taxon>Dothideomycetidae</taxon>
        <taxon>Mycosphaerellales</taxon>
        <taxon>Mycosphaerellaceae</taxon>
        <taxon>Cercospora</taxon>
    </lineage>
</organism>
<proteinExistence type="predicted"/>
<dbReference type="EMBL" id="ML992681">
    <property type="protein sequence ID" value="KAF2210424.1"/>
    <property type="molecule type" value="Genomic_DNA"/>
</dbReference>
<sequence length="125" mass="14772">RRRRRQQRLGRVDDSVRARWCSEASTATSITAKRTLTRTRIQSPEHIRRSDYVSANDSYCMQLHQKHPQLPDRSTRMILVDSASASLNLPHWSPSMHLLGHQNFIYHLPHIRHTSFRDGEWPCRF</sequence>
<protein>
    <submittedName>
        <fullName evidence="1">Uncharacterized protein</fullName>
    </submittedName>
</protein>
<evidence type="ECO:0000313" key="2">
    <source>
        <dbReference type="Proteomes" id="UP000799539"/>
    </source>
</evidence>
<keyword evidence="2" id="KW-1185">Reference proteome</keyword>
<name>A0A6A6FAI4_9PEZI</name>